<feature type="coiled-coil region" evidence="1">
    <location>
        <begin position="399"/>
        <end position="433"/>
    </location>
</feature>
<feature type="compositionally biased region" description="Low complexity" evidence="2">
    <location>
        <begin position="100"/>
        <end position="121"/>
    </location>
</feature>
<name>A0ABD3NKB1_9STRA</name>
<reference evidence="5 6" key="1">
    <citation type="submission" date="2024-10" db="EMBL/GenBank/DDBJ databases">
        <title>Updated reference genomes for cyclostephanoid diatoms.</title>
        <authorList>
            <person name="Roberts W.R."/>
            <person name="Alverson A.J."/>
        </authorList>
    </citation>
    <scope>NUCLEOTIDE SEQUENCE [LARGE SCALE GENOMIC DNA]</scope>
    <source>
        <strain evidence="5 6">AJA010-31</strain>
    </source>
</reference>
<feature type="compositionally biased region" description="Basic and acidic residues" evidence="2">
    <location>
        <begin position="298"/>
        <end position="310"/>
    </location>
</feature>
<feature type="compositionally biased region" description="Polar residues" evidence="2">
    <location>
        <begin position="284"/>
        <end position="296"/>
    </location>
</feature>
<evidence type="ECO:0000259" key="4">
    <source>
        <dbReference type="PROSITE" id="PS50888"/>
    </source>
</evidence>
<evidence type="ECO:0000256" key="1">
    <source>
        <dbReference type="SAM" id="Coils"/>
    </source>
</evidence>
<sequence>MNDSNETTEGAEGSPAPMVMNLPSSLGNIDEDDISLPLSLIKGLRRKSLNPSMASTNAMDSSTSSNNTSDKDDSGGDEEGGSNTSSTSKANDMVGTLSVGQISSLSGSEQESSNRGRVGILRVGGGNGNAGFSSSSDENITGDDELSEKVVVHGKSVTSSQQQDQVQYKVSFADGHCSKKSQNGSDEGAAEEAAHSPKRKRGQEKYKSSSIAVSSSSSAAGKRQKTSDPEEFKNDSISFPVSDSSGTEGNNVPNGHEQQHEQRNGGAPSRAVSSTSSTTGSSGQDPGQASSSSPLYSRTDDPMEQDKAAKSDTSMSSPQLTSKNDSSKFATDKSPSSPSNEQIFQDSEERRRERNQREKERSNKIASQVDTLRCLLQRGGLFIPKKTKSSVLSEASNYIKTLQDRQQMMNMEMENLKCQLVNAMAAKEQQQVQMQANAQVQGSEQDYRLIFKNTVASMCVASMGGALLDCNAAFEKETGLSQGKLGEMTIFNMIHANDLQRALDLISRMIDTGFVQGSNGNQAAPQAPQPPQDQEPLLLQSSLANRPDLGLCVTLVRGIDTLPKCFSVTLVKNVGSGANNDKPPFNPTLPAIPSMPQDVGASKGAATQQANSQVSAAPSIPAPVLPVNKMPAQAVNGIAMNNASIAPALANQVQGHTVGRLTIPTAVAPQAPLALPQPTAAAAPSSQLLHLLLLQQMQQGGGQQAPLAQQQVQQVPHLPAQLQQYQNQVPPQVPLPAPAWNAQNLAMLPQFQQILRPPGSNSSSQGSDDGNQTQGLVQNQTLLQASAAPAPQYLNVQNLPAMLPQIQQMLKPPDSNNRSSQGSKNSGDEGDNNRPWYYAG</sequence>
<feature type="compositionally biased region" description="Basic and acidic residues" evidence="2">
    <location>
        <begin position="225"/>
        <end position="234"/>
    </location>
</feature>
<feature type="region of interest" description="Disordered" evidence="2">
    <location>
        <begin position="754"/>
        <end position="774"/>
    </location>
</feature>
<dbReference type="SUPFAM" id="SSF55785">
    <property type="entry name" value="PYP-like sensor domain (PAS domain)"/>
    <property type="match status" value="1"/>
</dbReference>
<dbReference type="Proteomes" id="UP001530400">
    <property type="component" value="Unassembled WGS sequence"/>
</dbReference>
<evidence type="ECO:0008006" key="7">
    <source>
        <dbReference type="Google" id="ProtNLM"/>
    </source>
</evidence>
<dbReference type="Pfam" id="PF00010">
    <property type="entry name" value="HLH"/>
    <property type="match status" value="1"/>
</dbReference>
<feature type="compositionally biased region" description="Low complexity" evidence="2">
    <location>
        <begin position="156"/>
        <end position="171"/>
    </location>
</feature>
<feature type="compositionally biased region" description="Polar residues" evidence="2">
    <location>
        <begin position="235"/>
        <end position="253"/>
    </location>
</feature>
<dbReference type="SMART" id="SM00353">
    <property type="entry name" value="HLH"/>
    <property type="match status" value="1"/>
</dbReference>
<feature type="compositionally biased region" description="Polar residues" evidence="2">
    <location>
        <begin position="814"/>
        <end position="825"/>
    </location>
</feature>
<feature type="region of interest" description="Disordered" evidence="2">
    <location>
        <begin position="45"/>
        <end position="365"/>
    </location>
</feature>
<feature type="compositionally biased region" description="Low complexity" evidence="2">
    <location>
        <begin position="52"/>
        <end position="68"/>
    </location>
</feature>
<accession>A0ABD3NKB1</accession>
<dbReference type="InterPro" id="IPR036638">
    <property type="entry name" value="HLH_DNA-bd_sf"/>
</dbReference>
<feature type="domain" description="BHLH" evidence="4">
    <location>
        <begin position="349"/>
        <end position="402"/>
    </location>
</feature>
<dbReference type="EMBL" id="JALLPJ020001220">
    <property type="protein sequence ID" value="KAL3773760.1"/>
    <property type="molecule type" value="Genomic_DNA"/>
</dbReference>
<organism evidence="5 6">
    <name type="scientific">Cyclotella atomus</name>
    <dbReference type="NCBI Taxonomy" id="382360"/>
    <lineage>
        <taxon>Eukaryota</taxon>
        <taxon>Sar</taxon>
        <taxon>Stramenopiles</taxon>
        <taxon>Ochrophyta</taxon>
        <taxon>Bacillariophyta</taxon>
        <taxon>Coscinodiscophyceae</taxon>
        <taxon>Thalassiosirophycidae</taxon>
        <taxon>Stephanodiscales</taxon>
        <taxon>Stephanodiscaceae</taxon>
        <taxon>Cyclotella</taxon>
    </lineage>
</organism>
<feature type="region of interest" description="Disordered" evidence="2">
    <location>
        <begin position="804"/>
        <end position="840"/>
    </location>
</feature>
<keyword evidence="6" id="KW-1185">Reference proteome</keyword>
<evidence type="ECO:0000259" key="3">
    <source>
        <dbReference type="PROSITE" id="PS50112"/>
    </source>
</evidence>
<feature type="domain" description="PAS" evidence="3">
    <location>
        <begin position="443"/>
        <end position="513"/>
    </location>
</feature>
<dbReference type="NCBIfam" id="TIGR00229">
    <property type="entry name" value="sensory_box"/>
    <property type="match status" value="1"/>
</dbReference>
<dbReference type="AlphaFoldDB" id="A0ABD3NKB1"/>
<feature type="compositionally biased region" description="Basic and acidic residues" evidence="2">
    <location>
        <begin position="347"/>
        <end position="363"/>
    </location>
</feature>
<evidence type="ECO:0000313" key="5">
    <source>
        <dbReference type="EMBL" id="KAL3773760.1"/>
    </source>
</evidence>
<feature type="region of interest" description="Disordered" evidence="2">
    <location>
        <begin position="1"/>
        <end position="31"/>
    </location>
</feature>
<dbReference type="Gene3D" id="4.10.280.10">
    <property type="entry name" value="Helix-loop-helix DNA-binding domain"/>
    <property type="match status" value="1"/>
</dbReference>
<proteinExistence type="predicted"/>
<evidence type="ECO:0000256" key="2">
    <source>
        <dbReference type="SAM" id="MobiDB-lite"/>
    </source>
</evidence>
<feature type="compositionally biased region" description="Low complexity" evidence="2">
    <location>
        <begin position="208"/>
        <end position="220"/>
    </location>
</feature>
<dbReference type="SMART" id="SM00091">
    <property type="entry name" value="PAS"/>
    <property type="match status" value="1"/>
</dbReference>
<feature type="compositionally biased region" description="Low complexity" evidence="2">
    <location>
        <begin position="759"/>
        <end position="772"/>
    </location>
</feature>
<gene>
    <name evidence="5" type="ORF">ACHAWO_012298</name>
</gene>
<dbReference type="CDD" id="cd00130">
    <property type="entry name" value="PAS"/>
    <property type="match status" value="1"/>
</dbReference>
<evidence type="ECO:0000313" key="6">
    <source>
        <dbReference type="Proteomes" id="UP001530400"/>
    </source>
</evidence>
<protein>
    <recommendedName>
        <fullName evidence="7">BHLH domain-containing protein</fullName>
    </recommendedName>
</protein>
<feature type="compositionally biased region" description="Low complexity" evidence="2">
    <location>
        <begin position="273"/>
        <end position="283"/>
    </location>
</feature>
<dbReference type="InterPro" id="IPR000014">
    <property type="entry name" value="PAS"/>
</dbReference>
<dbReference type="SUPFAM" id="SSF47459">
    <property type="entry name" value="HLH, helix-loop-helix DNA-binding domain"/>
    <property type="match status" value="1"/>
</dbReference>
<feature type="compositionally biased region" description="Polar residues" evidence="2">
    <location>
        <begin position="311"/>
        <end position="345"/>
    </location>
</feature>
<dbReference type="PROSITE" id="PS50888">
    <property type="entry name" value="BHLH"/>
    <property type="match status" value="1"/>
</dbReference>
<keyword evidence="1" id="KW-0175">Coiled coil</keyword>
<comment type="caution">
    <text evidence="5">The sequence shown here is derived from an EMBL/GenBank/DDBJ whole genome shotgun (WGS) entry which is preliminary data.</text>
</comment>
<dbReference type="InterPro" id="IPR011598">
    <property type="entry name" value="bHLH_dom"/>
</dbReference>
<dbReference type="PROSITE" id="PS50112">
    <property type="entry name" value="PAS"/>
    <property type="match status" value="1"/>
</dbReference>
<dbReference type="Gene3D" id="3.30.450.20">
    <property type="entry name" value="PAS domain"/>
    <property type="match status" value="1"/>
</dbReference>
<dbReference type="InterPro" id="IPR035965">
    <property type="entry name" value="PAS-like_dom_sf"/>
</dbReference>